<dbReference type="KEGG" id="ftj:FTUN_0162"/>
<protein>
    <submittedName>
        <fullName evidence="2">Uncharacterized protein</fullName>
    </submittedName>
</protein>
<dbReference type="SUPFAM" id="SSF50998">
    <property type="entry name" value="Quinoprotein alcohol dehydrogenase-like"/>
    <property type="match status" value="1"/>
</dbReference>
<dbReference type="InterPro" id="IPR011047">
    <property type="entry name" value="Quinoprotein_ADH-like_sf"/>
</dbReference>
<evidence type="ECO:0000256" key="1">
    <source>
        <dbReference type="SAM" id="MobiDB-lite"/>
    </source>
</evidence>
<feature type="compositionally biased region" description="Low complexity" evidence="1">
    <location>
        <begin position="513"/>
        <end position="523"/>
    </location>
</feature>
<organism evidence="2 3">
    <name type="scientific">Frigoriglobus tundricola</name>
    <dbReference type="NCBI Taxonomy" id="2774151"/>
    <lineage>
        <taxon>Bacteria</taxon>
        <taxon>Pseudomonadati</taxon>
        <taxon>Planctomycetota</taxon>
        <taxon>Planctomycetia</taxon>
        <taxon>Gemmatales</taxon>
        <taxon>Gemmataceae</taxon>
        <taxon>Frigoriglobus</taxon>
    </lineage>
</organism>
<keyword evidence="3" id="KW-1185">Reference proteome</keyword>
<feature type="region of interest" description="Disordered" evidence="1">
    <location>
        <begin position="179"/>
        <end position="198"/>
    </location>
</feature>
<dbReference type="PANTHER" id="PTHR24216">
    <property type="entry name" value="PAXILLIN-RELATED"/>
    <property type="match status" value="1"/>
</dbReference>
<feature type="region of interest" description="Disordered" evidence="1">
    <location>
        <begin position="513"/>
        <end position="536"/>
    </location>
</feature>
<dbReference type="EMBL" id="CP053452">
    <property type="protein sequence ID" value="QJW92665.1"/>
    <property type="molecule type" value="Genomic_DNA"/>
</dbReference>
<sequence length="536" mass="56269">MAALGRWRAPVLVVAGVLSVLTGGSGMSPNPPDPVPPAPIESLPKAFTAVSAQPPMRPAQPQPLYVPPPPSVEPLPPIPLSIGIPVAPPVTPTVPSVAPSATLYFPSAPGASSAGEHKLPALPFPPPADVSLPSPTKPTAPQPPAEPEITEPVATVHRFTGTYLGGNDRRHIVYAETGDGRAEVQSRPSARSIPKADADDKDDVTRIAIPTGKVARHDRFAFVTAARELIAIDSNGDIEWRFTLPGKPDNGERLLDVAGFHDGQVFVVSQQVIHDKGNTLGQLYALKTDTGSLVSLTTIKARFDPDARLILDRPNGALFAFSRARIVAHALPPSQADHTCEVPTLPIAHASVTNATVCTMTPTGLIIIHFQPIHSNVLHARPSTQIGGVAGTAPAAIRSNYSQSGARIYAPVKSAVSHFVLAAFDEHHATPAWQVRVPKAITAAPVLYGSCVYFVAGNVLYRVNADTGAVCWKHTIPLAPSETLTDLAFTRGEIRASGPGVLVRVTDRPEPAAAFPSAAANPASRMGVPHPPDPSP</sequence>
<evidence type="ECO:0000313" key="3">
    <source>
        <dbReference type="Proteomes" id="UP000503447"/>
    </source>
</evidence>
<evidence type="ECO:0000313" key="2">
    <source>
        <dbReference type="EMBL" id="QJW92665.1"/>
    </source>
</evidence>
<proteinExistence type="predicted"/>
<dbReference type="Gene3D" id="2.130.10.10">
    <property type="entry name" value="YVTN repeat-like/Quinoprotein amine dehydrogenase"/>
    <property type="match status" value="1"/>
</dbReference>
<reference evidence="3" key="1">
    <citation type="submission" date="2020-05" db="EMBL/GenBank/DDBJ databases">
        <title>Frigoriglobus tundricola gen. nov., sp. nov., a psychrotolerant cellulolytic planctomycete of the family Gemmataceae with two divergent copies of 16S rRNA gene.</title>
        <authorList>
            <person name="Kulichevskaya I.S."/>
            <person name="Ivanova A.A."/>
            <person name="Naumoff D.G."/>
            <person name="Beletsky A.V."/>
            <person name="Rijpstra W.I.C."/>
            <person name="Sinninghe Damste J.S."/>
            <person name="Mardanov A.V."/>
            <person name="Ravin N.V."/>
            <person name="Dedysh S.N."/>
        </authorList>
    </citation>
    <scope>NUCLEOTIDE SEQUENCE [LARGE SCALE GENOMIC DNA]</scope>
    <source>
        <strain evidence="3">PL17</strain>
    </source>
</reference>
<feature type="compositionally biased region" description="Pro residues" evidence="1">
    <location>
        <begin position="135"/>
        <end position="146"/>
    </location>
</feature>
<feature type="region of interest" description="Disordered" evidence="1">
    <location>
        <begin position="50"/>
        <end position="70"/>
    </location>
</feature>
<dbReference type="AlphaFoldDB" id="A0A6M5YF76"/>
<feature type="compositionally biased region" description="Pro residues" evidence="1">
    <location>
        <begin position="55"/>
        <end position="70"/>
    </location>
</feature>
<gene>
    <name evidence="2" type="ORF">FTUN_0162</name>
</gene>
<feature type="region of interest" description="Disordered" evidence="1">
    <location>
        <begin position="108"/>
        <end position="154"/>
    </location>
</feature>
<name>A0A6M5YF76_9BACT</name>
<dbReference type="PANTHER" id="PTHR24216:SF65">
    <property type="entry name" value="PAXILLIN-LIKE PROTEIN 1"/>
    <property type="match status" value="1"/>
</dbReference>
<accession>A0A6M5YF76</accession>
<dbReference type="Gene3D" id="2.40.128.630">
    <property type="match status" value="1"/>
</dbReference>
<dbReference type="InterPro" id="IPR015943">
    <property type="entry name" value="WD40/YVTN_repeat-like_dom_sf"/>
</dbReference>
<dbReference type="Proteomes" id="UP000503447">
    <property type="component" value="Chromosome"/>
</dbReference>